<protein>
    <submittedName>
        <fullName evidence="1">DUF2157 domain-containing protein</fullName>
    </submittedName>
</protein>
<accession>A0AC61NPT5</accession>
<reference evidence="1" key="1">
    <citation type="submission" date="2021-08" db="EMBL/GenBank/DDBJ databases">
        <title>Novel anaerobic bacterium isolated from sea squirt in East Sea, Republic of Korea.</title>
        <authorList>
            <person name="Nguyen T.H."/>
            <person name="Li Z."/>
            <person name="Lee Y.-J."/>
            <person name="Ko J."/>
            <person name="Kim S.-G."/>
        </authorList>
    </citation>
    <scope>NUCLEOTIDE SEQUENCE</scope>
    <source>
        <strain evidence="1">KCTC 25031</strain>
    </source>
</reference>
<sequence>MITPKDLKELTEAGLLSEEHAEQIVLYYKNKTKRPVVSQSTTLAYSIIGALLVGIGVIDLFAHNWDQFSKLLKVVLSLLPLLIGQVFCGIILFSKKDFSRWKEAASSFLFLAIGASIALVSQVYHMEGNLGSFFLWWIIPALPLLYLMRSYVSIMLYMVGALVVLFASFSEPQIFQYYLTGIALFGAVIPLLNITFRKREKSTLMKMTSWTLVISLLLVICRFIDFDSFLLPQFYLSLFAFFYHFGHRLENNIVVGTNSLYRGIGFIGTLLFLYGLTFDWFWADWGKTDVLFNELVGSYEFWVTIIFMGLSVWGMIRNKIFKTSFLQVSAISYSFILSLVILIIAKFIPIGKFLTWGLVLWIAVQMIIKGGKSMKEKESYWGFIILFFWVQGRLVDIKLSFVVKGVIFMILGVGFLLGNVWYNRKNHENNEA</sequence>
<name>A0AC61NPT5_9BACT</name>
<dbReference type="Proteomes" id="UP000826212">
    <property type="component" value="Chromosome"/>
</dbReference>
<organism evidence="1 2">
    <name type="scientific">Halosquirtibacter laminarini</name>
    <dbReference type="NCBI Taxonomy" id="3374600"/>
    <lineage>
        <taxon>Bacteria</taxon>
        <taxon>Pseudomonadati</taxon>
        <taxon>Bacteroidota</taxon>
        <taxon>Bacteroidia</taxon>
        <taxon>Marinilabiliales</taxon>
        <taxon>Prolixibacteraceae</taxon>
        <taxon>Halosquirtibacter</taxon>
    </lineage>
</organism>
<keyword evidence="2" id="KW-1185">Reference proteome</keyword>
<proteinExistence type="predicted"/>
<gene>
    <name evidence="1" type="ORF">K4L44_08445</name>
</gene>
<evidence type="ECO:0000313" key="1">
    <source>
        <dbReference type="EMBL" id="QZE15845.1"/>
    </source>
</evidence>
<evidence type="ECO:0000313" key="2">
    <source>
        <dbReference type="Proteomes" id="UP000826212"/>
    </source>
</evidence>
<dbReference type="EMBL" id="CP081303">
    <property type="protein sequence ID" value="QZE15845.1"/>
    <property type="molecule type" value="Genomic_DNA"/>
</dbReference>